<reference evidence="2" key="1">
    <citation type="submission" date="2013-10" db="EMBL/GenBank/DDBJ databases">
        <title>Genome sequencing of Onchocerca volvulus.</title>
        <authorList>
            <person name="Cotton J."/>
            <person name="Tsai J."/>
            <person name="Stanley E."/>
            <person name="Tracey A."/>
            <person name="Holroyd N."/>
            <person name="Lustigman S."/>
            <person name="Berriman M."/>
        </authorList>
    </citation>
    <scope>NUCLEOTIDE SEQUENCE</scope>
</reference>
<dbReference type="EMBL" id="CMVM020000233">
    <property type="status" value="NOT_ANNOTATED_CDS"/>
    <property type="molecule type" value="Genomic_DNA"/>
</dbReference>
<dbReference type="Proteomes" id="UP000024404">
    <property type="component" value="Unassembled WGS sequence"/>
</dbReference>
<proteinExistence type="predicted"/>
<dbReference type="EnsemblMetazoa" id="OVOC7832.1">
    <property type="protein sequence ID" value="OVOC7832.1"/>
    <property type="gene ID" value="WBGene00244641"/>
</dbReference>
<protein>
    <submittedName>
        <fullName evidence="1">Uncharacterized protein</fullName>
    </submittedName>
</protein>
<organism evidence="1 2">
    <name type="scientific">Onchocerca volvulus</name>
    <dbReference type="NCBI Taxonomy" id="6282"/>
    <lineage>
        <taxon>Eukaryota</taxon>
        <taxon>Metazoa</taxon>
        <taxon>Ecdysozoa</taxon>
        <taxon>Nematoda</taxon>
        <taxon>Chromadorea</taxon>
        <taxon>Rhabditida</taxon>
        <taxon>Spirurina</taxon>
        <taxon>Spiruromorpha</taxon>
        <taxon>Filarioidea</taxon>
        <taxon>Onchocercidae</taxon>
        <taxon>Onchocerca</taxon>
    </lineage>
</organism>
<name>A0A8R1XYT8_ONCVO</name>
<evidence type="ECO:0000313" key="2">
    <source>
        <dbReference type="Proteomes" id="UP000024404"/>
    </source>
</evidence>
<keyword evidence="2" id="KW-1185">Reference proteome</keyword>
<dbReference type="AlphaFoldDB" id="A0A8R1XYT8"/>
<reference evidence="1" key="2">
    <citation type="submission" date="2022-06" db="UniProtKB">
        <authorList>
            <consortium name="EnsemblMetazoa"/>
        </authorList>
    </citation>
    <scope>IDENTIFICATION</scope>
</reference>
<evidence type="ECO:0000313" key="1">
    <source>
        <dbReference type="EnsemblMetazoa" id="OVOC7832.1"/>
    </source>
</evidence>
<sequence length="66" mass="7871">MYRPKDIGDNRRGHEYCGQQERPKIRELTRKETRNTVDKKREQKEVKFTILISHTNLPVDDADGRC</sequence>
<accession>A0A8R1XYT8</accession>